<proteinExistence type="predicted"/>
<dbReference type="Pfam" id="PF01370">
    <property type="entry name" value="Epimerase"/>
    <property type="match status" value="1"/>
</dbReference>
<dbReference type="RefSeq" id="WP_350350095.1">
    <property type="nucleotide sequence ID" value="NZ_CP158357.1"/>
</dbReference>
<gene>
    <name evidence="2" type="ORF">ABS642_10995</name>
</gene>
<feature type="domain" description="NAD-dependent epimerase/dehydratase" evidence="1">
    <location>
        <begin position="3"/>
        <end position="217"/>
    </location>
</feature>
<organism evidence="2">
    <name type="scientific">Microbacterium sp. A8/3-1</name>
    <dbReference type="NCBI Taxonomy" id="3160749"/>
    <lineage>
        <taxon>Bacteria</taxon>
        <taxon>Bacillati</taxon>
        <taxon>Actinomycetota</taxon>
        <taxon>Actinomycetes</taxon>
        <taxon>Micrococcales</taxon>
        <taxon>Microbacteriaceae</taxon>
        <taxon>Microbacterium</taxon>
    </lineage>
</organism>
<reference evidence="2" key="1">
    <citation type="submission" date="2024-06" db="EMBL/GenBank/DDBJ databases">
        <title>Draft genome sequence of Microbacterium sp. strain A8/3-1, isolated from Oxytropis tragacanthoides Fisch. ex DC. Root nodules in the Altai region of Russia.</title>
        <authorList>
            <person name="Sazanova A."/>
            <person name="Guro P."/>
            <person name="Kuznetsova I."/>
            <person name="Belimov A."/>
            <person name="Safronova V."/>
        </authorList>
    </citation>
    <scope>NUCLEOTIDE SEQUENCE</scope>
    <source>
        <strain evidence="2">A8/3-1</strain>
    </source>
</reference>
<sequence>MRVAVTGASGRLGRAVVDVLVAAGHEVHRLDRAPGEEITPIDLTDAEATVDLLRGTAPQALVHLAAIAVPFSAPERDIFTVNTGMAFTAIEAAVAAGVTRILVASSPTVLGYGAPDWTPERLPLDESAPTAPANAYALSKVCVEETVAAFARSAPSVRLASFRPCYVITPEEWDGAPTQQGHTVLDRLQDPALAAVSLFNYVDARDVGVFIDAWLAADAAPSGARYFVGAADALAVDPLDELLPRFHPGTRDAAPALRGTSSAFDSTAATRDTGWVPRRSWRTELHPDALAALAASTSAPDGRTSR</sequence>
<evidence type="ECO:0000313" key="2">
    <source>
        <dbReference type="EMBL" id="XBX76445.1"/>
    </source>
</evidence>
<protein>
    <submittedName>
        <fullName evidence="2">NAD(P)-dependent oxidoreductase</fullName>
    </submittedName>
</protein>
<dbReference type="InterPro" id="IPR001509">
    <property type="entry name" value="Epimerase_deHydtase"/>
</dbReference>
<name>A0AAU7VQK6_9MICO</name>
<evidence type="ECO:0000259" key="1">
    <source>
        <dbReference type="Pfam" id="PF01370"/>
    </source>
</evidence>
<dbReference type="InterPro" id="IPR036291">
    <property type="entry name" value="NAD(P)-bd_dom_sf"/>
</dbReference>
<dbReference type="PANTHER" id="PTHR43103:SF6">
    <property type="entry name" value="PUTATIVE-RELATED"/>
    <property type="match status" value="1"/>
</dbReference>
<accession>A0AAU7VQK6</accession>
<dbReference type="SUPFAM" id="SSF51735">
    <property type="entry name" value="NAD(P)-binding Rossmann-fold domains"/>
    <property type="match status" value="1"/>
</dbReference>
<dbReference type="PANTHER" id="PTHR43103">
    <property type="entry name" value="NUCLEOSIDE-DIPHOSPHATE-SUGAR EPIMERASE"/>
    <property type="match status" value="1"/>
</dbReference>
<dbReference type="Gene3D" id="3.40.50.720">
    <property type="entry name" value="NAD(P)-binding Rossmann-like Domain"/>
    <property type="match status" value="1"/>
</dbReference>
<dbReference type="AlphaFoldDB" id="A0AAU7VQK6"/>
<dbReference type="EMBL" id="CP158357">
    <property type="protein sequence ID" value="XBX76445.1"/>
    <property type="molecule type" value="Genomic_DNA"/>
</dbReference>